<organism evidence="2">
    <name type="scientific">Arundo donax</name>
    <name type="common">Giant reed</name>
    <name type="synonym">Donax arundinaceus</name>
    <dbReference type="NCBI Taxonomy" id="35708"/>
    <lineage>
        <taxon>Eukaryota</taxon>
        <taxon>Viridiplantae</taxon>
        <taxon>Streptophyta</taxon>
        <taxon>Embryophyta</taxon>
        <taxon>Tracheophyta</taxon>
        <taxon>Spermatophyta</taxon>
        <taxon>Magnoliopsida</taxon>
        <taxon>Liliopsida</taxon>
        <taxon>Poales</taxon>
        <taxon>Poaceae</taxon>
        <taxon>PACMAD clade</taxon>
        <taxon>Arundinoideae</taxon>
        <taxon>Arundineae</taxon>
        <taxon>Arundo</taxon>
    </lineage>
</organism>
<evidence type="ECO:0000313" key="2">
    <source>
        <dbReference type="EMBL" id="JAD69218.1"/>
    </source>
</evidence>
<accession>A0A0A9C450</accession>
<dbReference type="EMBL" id="GBRH01228677">
    <property type="protein sequence ID" value="JAD69218.1"/>
    <property type="molecule type" value="Transcribed_RNA"/>
</dbReference>
<dbReference type="AlphaFoldDB" id="A0A0A9C450"/>
<feature type="compositionally biased region" description="Basic residues" evidence="1">
    <location>
        <begin position="78"/>
        <end position="90"/>
    </location>
</feature>
<proteinExistence type="predicted"/>
<protein>
    <submittedName>
        <fullName evidence="2">Uncharacterized protein</fullName>
    </submittedName>
</protein>
<reference evidence="2" key="2">
    <citation type="journal article" date="2015" name="Data Brief">
        <title>Shoot transcriptome of the giant reed, Arundo donax.</title>
        <authorList>
            <person name="Barrero R.A."/>
            <person name="Guerrero F.D."/>
            <person name="Moolhuijzen P."/>
            <person name="Goolsby J.A."/>
            <person name="Tidwell J."/>
            <person name="Bellgard S.E."/>
            <person name="Bellgard M.I."/>
        </authorList>
    </citation>
    <scope>NUCLEOTIDE SEQUENCE</scope>
    <source>
        <tissue evidence="2">Shoot tissue taken approximately 20 cm above the soil surface</tissue>
    </source>
</reference>
<evidence type="ECO:0000256" key="1">
    <source>
        <dbReference type="SAM" id="MobiDB-lite"/>
    </source>
</evidence>
<feature type="region of interest" description="Disordered" evidence="1">
    <location>
        <begin position="64"/>
        <end position="90"/>
    </location>
</feature>
<name>A0A0A9C450_ARUDO</name>
<reference evidence="2" key="1">
    <citation type="submission" date="2014-09" db="EMBL/GenBank/DDBJ databases">
        <authorList>
            <person name="Magalhaes I.L.F."/>
            <person name="Oliveira U."/>
            <person name="Santos F.R."/>
            <person name="Vidigal T.H.D.A."/>
            <person name="Brescovit A.D."/>
            <person name="Santos A.J."/>
        </authorList>
    </citation>
    <scope>NUCLEOTIDE SEQUENCE</scope>
    <source>
        <tissue evidence="2">Shoot tissue taken approximately 20 cm above the soil surface</tissue>
    </source>
</reference>
<feature type="region of interest" description="Disordered" evidence="1">
    <location>
        <begin position="1"/>
        <end position="20"/>
    </location>
</feature>
<sequence length="90" mass="9746">MRPLNDPSMGWLQTWTNRAKNPPTVVATAKPQTMAPATAEGMTAATFQANAIVSSVVSGHTASLARSLSGDPGAARSYARRQPKRRRRRR</sequence>